<evidence type="ECO:0000259" key="7">
    <source>
        <dbReference type="Pfam" id="PF13205"/>
    </source>
</evidence>
<dbReference type="Proteomes" id="UP000617628">
    <property type="component" value="Unassembled WGS sequence"/>
</dbReference>
<evidence type="ECO:0000256" key="2">
    <source>
        <dbReference type="ARBA" id="ARBA00022525"/>
    </source>
</evidence>
<dbReference type="InterPro" id="IPR053180">
    <property type="entry name" value="Ca-binding_acidic-repeat"/>
</dbReference>
<evidence type="ECO:0000256" key="3">
    <source>
        <dbReference type="ARBA" id="ARBA00022729"/>
    </source>
</evidence>
<dbReference type="InterPro" id="IPR032812">
    <property type="entry name" value="SbsA_Ig"/>
</dbReference>
<dbReference type="InterPro" id="IPR015943">
    <property type="entry name" value="WD40/YVTN_repeat-like_dom_sf"/>
</dbReference>
<dbReference type="Pfam" id="PF13205">
    <property type="entry name" value="Big_5"/>
    <property type="match status" value="1"/>
</dbReference>
<comment type="subcellular location">
    <subcellularLocation>
        <location evidence="1">Secreted</location>
    </subcellularLocation>
</comment>
<evidence type="ECO:0000256" key="6">
    <source>
        <dbReference type="SAM" id="SignalP"/>
    </source>
</evidence>
<proteinExistence type="predicted"/>
<sequence>MKPLIQRSIPCSIPHTRSHFLRATNVLGIAVALMCAPSSTLAQEDEVDPVEERRQSVRTVIARQDVSGGGTFHYVIFRAPTEEEATGDGWTMERNVIARGQMGYEGISRVILAPETHYFMSALYADSLMFGSTNFTTPRAGETFEIPAMGFFDLVDPDSDGDGLSDIREFVVGTFENDPDSDDDEVNDAAEIQQGTDPLEGAVVQTGVIATAPVPGTAFDVIATNNIAIVAGRTEGISIFNIEASRSPTRIGQIDTPGDAYQVASFGTYAAVADSGSGLTIIDISDPPEARISHTVNLNQAIYAVTTYGTIAFAGGANGLIAAVDLISGVEISRYQGLSGRIWSLAVKGDYLYALRAGTLSVFHIEDGGLEFIRNVAASGGVGAGQRPLRIAIGDDLLYTTFTSGLNVFDISDPSNPTLATRHSTAQQGWKQIALNGNGQGLAAVSQNSTNDGPHHVSLYQLGADGLGLDFDTTYETLGLAASVTIYNGRGYVADSSQGLQVVNYLAFDRFGVAPEISIETNATENEEEGGRLEFEEGKLIDIFADVTDDVQVRNVQFYVNDEISGTDGNFPFGFRLQAPLLSSGADSFTIHAVATDTGGNMTTSETVEITLVPDRTPPRIKAITPQNAAYVGKINAITAVSSENLDPTTIDSNTFVVRRASTDEVLGTEDDIVLVGQLSFDDTTNRIHWDFLQDLPNDVYQVEILPPLADVAGNQIEAPFVSAFQVLGFTDSDGDGLPDFWELENGTDPFNPDSNNNGIPDGEEDADRDNLSAIGEFLLDRDPNDRDSNDDGTWDGNYDEDGDGLTDGQELLGGSDVFKIDTDGDGITDFDEINEGTNPLTPSSLPSSLVASSTSSFLNAIPQEASPFEELFTVASGPVSYLNALPIVPNEGVLFSVSSKLTSYLNALPLGIDADTLIAISKEVSYEAE</sequence>
<evidence type="ECO:0000256" key="1">
    <source>
        <dbReference type="ARBA" id="ARBA00004613"/>
    </source>
</evidence>
<dbReference type="Pfam" id="PF08309">
    <property type="entry name" value="LVIVD"/>
    <property type="match status" value="2"/>
</dbReference>
<keyword evidence="2" id="KW-0964">Secreted</keyword>
<accession>A0A934VQX5</accession>
<dbReference type="EMBL" id="JAENIL010000014">
    <property type="protein sequence ID" value="MBK1877028.1"/>
    <property type="molecule type" value="Genomic_DNA"/>
</dbReference>
<feature type="signal peptide" evidence="6">
    <location>
        <begin position="1"/>
        <end position="42"/>
    </location>
</feature>
<evidence type="ECO:0000256" key="4">
    <source>
        <dbReference type="ARBA" id="ARBA00022837"/>
    </source>
</evidence>
<dbReference type="SUPFAM" id="SSF101908">
    <property type="entry name" value="Putative isomerase YbhE"/>
    <property type="match status" value="1"/>
</dbReference>
<gene>
    <name evidence="8" type="ORF">JIN87_09125</name>
</gene>
<protein>
    <submittedName>
        <fullName evidence="8">Ig-like domain-containing protein</fullName>
    </submittedName>
</protein>
<comment type="caution">
    <text evidence="8">The sequence shown here is derived from an EMBL/GenBank/DDBJ whole genome shotgun (WGS) entry which is preliminary data.</text>
</comment>
<feature type="domain" description="SbsA Ig-like" evidence="7">
    <location>
        <begin position="615"/>
        <end position="726"/>
    </location>
</feature>
<dbReference type="Pfam" id="PF18884">
    <property type="entry name" value="TSP3_bac"/>
    <property type="match status" value="5"/>
</dbReference>
<organism evidence="8 9">
    <name type="scientific">Pelagicoccus mobilis</name>
    <dbReference type="NCBI Taxonomy" id="415221"/>
    <lineage>
        <taxon>Bacteria</taxon>
        <taxon>Pseudomonadati</taxon>
        <taxon>Verrucomicrobiota</taxon>
        <taxon>Opitutia</taxon>
        <taxon>Puniceicoccales</taxon>
        <taxon>Pelagicoccaceae</taxon>
        <taxon>Pelagicoccus</taxon>
    </lineage>
</organism>
<dbReference type="InterPro" id="IPR059100">
    <property type="entry name" value="TSP3_bac"/>
</dbReference>
<evidence type="ECO:0000313" key="9">
    <source>
        <dbReference type="Proteomes" id="UP000617628"/>
    </source>
</evidence>
<keyword evidence="3 6" id="KW-0732">Signal</keyword>
<feature type="region of interest" description="Disordered" evidence="5">
    <location>
        <begin position="740"/>
        <end position="818"/>
    </location>
</feature>
<feature type="chain" id="PRO_5037114224" evidence="6">
    <location>
        <begin position="43"/>
        <end position="930"/>
    </location>
</feature>
<name>A0A934VQX5_9BACT</name>
<dbReference type="PANTHER" id="PTHR37467:SF1">
    <property type="entry name" value="EXPORTED CALCIUM-BINDING GLYCOPROTEIN"/>
    <property type="match status" value="1"/>
</dbReference>
<dbReference type="AlphaFoldDB" id="A0A934VQX5"/>
<dbReference type="InterPro" id="IPR013783">
    <property type="entry name" value="Ig-like_fold"/>
</dbReference>
<dbReference type="InterPro" id="IPR013211">
    <property type="entry name" value="LVIVD"/>
</dbReference>
<evidence type="ECO:0000256" key="5">
    <source>
        <dbReference type="SAM" id="MobiDB-lite"/>
    </source>
</evidence>
<evidence type="ECO:0000313" key="8">
    <source>
        <dbReference type="EMBL" id="MBK1877028.1"/>
    </source>
</evidence>
<dbReference type="PANTHER" id="PTHR37467">
    <property type="entry name" value="EXPORTED CALCIUM-BINDING GLYCOPROTEIN-RELATED"/>
    <property type="match status" value="1"/>
</dbReference>
<dbReference type="Pfam" id="PF17957">
    <property type="entry name" value="Big_7"/>
    <property type="match status" value="1"/>
</dbReference>
<reference evidence="8" key="1">
    <citation type="submission" date="2021-01" db="EMBL/GenBank/DDBJ databases">
        <title>Modified the classification status of verrucomicrobia.</title>
        <authorList>
            <person name="Feng X."/>
        </authorList>
    </citation>
    <scope>NUCLEOTIDE SEQUENCE</scope>
    <source>
        <strain evidence="8">KCTC 13126</strain>
    </source>
</reference>
<keyword evidence="9" id="KW-1185">Reference proteome</keyword>
<dbReference type="Gene3D" id="2.60.40.10">
    <property type="entry name" value="Immunoglobulins"/>
    <property type="match status" value="1"/>
</dbReference>
<dbReference type="RefSeq" id="WP_200355245.1">
    <property type="nucleotide sequence ID" value="NZ_JAENIL010000014.1"/>
</dbReference>
<keyword evidence="4" id="KW-0106">Calcium</keyword>
<dbReference type="Gene3D" id="2.130.10.10">
    <property type="entry name" value="YVTN repeat-like/Quinoprotein amine dehydrogenase"/>
    <property type="match status" value="1"/>
</dbReference>
<feature type="compositionally biased region" description="Acidic residues" evidence="5">
    <location>
        <begin position="791"/>
        <end position="805"/>
    </location>
</feature>
<feature type="compositionally biased region" description="Basic and acidic residues" evidence="5">
    <location>
        <begin position="779"/>
        <end position="790"/>
    </location>
</feature>